<dbReference type="EC" id="3.4.19.12" evidence="3"/>
<dbReference type="InterPro" id="IPR001394">
    <property type="entry name" value="Peptidase_C19_UCH"/>
</dbReference>
<keyword evidence="5" id="KW-0833">Ubl conjugation pathway</keyword>
<dbReference type="GO" id="GO:0004843">
    <property type="term" value="F:cysteine-type deubiquitinase activity"/>
    <property type="evidence" value="ECO:0007669"/>
    <property type="project" value="UniProtKB-EC"/>
</dbReference>
<gene>
    <name evidence="9" type="ORF">Ctob_010754</name>
</gene>
<comment type="caution">
    <text evidence="9">The sequence shown here is derived from an EMBL/GenBank/DDBJ whole genome shotgun (WGS) entry which is preliminary data.</text>
</comment>
<proteinExistence type="inferred from homology"/>
<evidence type="ECO:0000256" key="6">
    <source>
        <dbReference type="ARBA" id="ARBA00022801"/>
    </source>
</evidence>
<dbReference type="PROSITE" id="PS50235">
    <property type="entry name" value="USP_3"/>
    <property type="match status" value="1"/>
</dbReference>
<dbReference type="GO" id="GO:0005634">
    <property type="term" value="C:nucleus"/>
    <property type="evidence" value="ECO:0007669"/>
    <property type="project" value="TreeGrafter"/>
</dbReference>
<evidence type="ECO:0000259" key="8">
    <source>
        <dbReference type="PROSITE" id="PS50235"/>
    </source>
</evidence>
<protein>
    <recommendedName>
        <fullName evidence="3">ubiquitinyl hydrolase 1</fullName>
        <ecNumber evidence="3">3.4.19.12</ecNumber>
    </recommendedName>
</protein>
<dbReference type="AlphaFoldDB" id="A0A0M0K531"/>
<dbReference type="Pfam" id="PF00443">
    <property type="entry name" value="UCH"/>
    <property type="match status" value="1"/>
</dbReference>
<comment type="catalytic activity">
    <reaction evidence="1">
        <text>Thiol-dependent hydrolysis of ester, thioester, amide, peptide and isopeptide bonds formed by the C-terminal Gly of ubiquitin (a 76-residue protein attached to proteins as an intracellular targeting signal).</text>
        <dbReference type="EC" id="3.4.19.12"/>
    </reaction>
</comment>
<evidence type="ECO:0000313" key="10">
    <source>
        <dbReference type="Proteomes" id="UP000037460"/>
    </source>
</evidence>
<feature type="domain" description="USP" evidence="8">
    <location>
        <begin position="1"/>
        <end position="257"/>
    </location>
</feature>
<dbReference type="GO" id="GO:0005829">
    <property type="term" value="C:cytosol"/>
    <property type="evidence" value="ECO:0007669"/>
    <property type="project" value="TreeGrafter"/>
</dbReference>
<dbReference type="InterPro" id="IPR028889">
    <property type="entry name" value="USP"/>
</dbReference>
<keyword evidence="7" id="KW-0788">Thiol protease</keyword>
<keyword evidence="6" id="KW-0378">Hydrolase</keyword>
<dbReference type="OrthoDB" id="420187at2759"/>
<evidence type="ECO:0000256" key="3">
    <source>
        <dbReference type="ARBA" id="ARBA00012759"/>
    </source>
</evidence>
<evidence type="ECO:0000256" key="2">
    <source>
        <dbReference type="ARBA" id="ARBA00009085"/>
    </source>
</evidence>
<dbReference type="SUPFAM" id="SSF54001">
    <property type="entry name" value="Cysteine proteinases"/>
    <property type="match status" value="1"/>
</dbReference>
<dbReference type="EMBL" id="JWZX01001378">
    <property type="protein sequence ID" value="KOO33941.1"/>
    <property type="molecule type" value="Genomic_DNA"/>
</dbReference>
<dbReference type="Gene3D" id="3.90.70.10">
    <property type="entry name" value="Cysteine proteinases"/>
    <property type="match status" value="1"/>
</dbReference>
<evidence type="ECO:0000256" key="7">
    <source>
        <dbReference type="ARBA" id="ARBA00022807"/>
    </source>
</evidence>
<name>A0A0M0K531_9EUKA</name>
<dbReference type="Proteomes" id="UP000037460">
    <property type="component" value="Unassembled WGS sequence"/>
</dbReference>
<dbReference type="PANTHER" id="PTHR24006:SF758">
    <property type="entry name" value="UBIQUITIN CARBOXYL-TERMINAL HYDROLASE 36"/>
    <property type="match status" value="1"/>
</dbReference>
<organism evidence="9 10">
    <name type="scientific">Chrysochromulina tobinii</name>
    <dbReference type="NCBI Taxonomy" id="1460289"/>
    <lineage>
        <taxon>Eukaryota</taxon>
        <taxon>Haptista</taxon>
        <taxon>Haptophyta</taxon>
        <taxon>Prymnesiophyceae</taxon>
        <taxon>Prymnesiales</taxon>
        <taxon>Chrysochromulinaceae</taxon>
        <taxon>Chrysochromulina</taxon>
    </lineage>
</organism>
<dbReference type="PROSITE" id="PS00973">
    <property type="entry name" value="USP_2"/>
    <property type="match status" value="1"/>
</dbReference>
<evidence type="ECO:0000256" key="4">
    <source>
        <dbReference type="ARBA" id="ARBA00022670"/>
    </source>
</evidence>
<dbReference type="InterPro" id="IPR018200">
    <property type="entry name" value="USP_CS"/>
</dbReference>
<evidence type="ECO:0000256" key="5">
    <source>
        <dbReference type="ARBA" id="ARBA00022786"/>
    </source>
</evidence>
<comment type="similarity">
    <text evidence="2">Belongs to the peptidase C19 family.</text>
</comment>
<sequence length="257" mass="28419">MYSRGAQPLSPKLFADNLKVFSKAIQLGRQEDAHEFLRCLLDNLTLHLGQVPSVVKKEGSKHTVVQSWFQGKLQSTIKCMGCGAESHTLDPFLDLSLELQADGGELYRSVEQALKGFTKTERLDGDNGYKCDVCKRMCRATKHFRIHSLPKVLTIHLKRFSFSFGHSGGSGKINAPVLFENECDISPFTVDRETAKYSLFAVAVHQGSSTHSGHYYAFARAPVAPYPPGEAKAPPASWYMFNDSNRRSNGGDGSSRS</sequence>
<dbReference type="PANTHER" id="PTHR24006">
    <property type="entry name" value="UBIQUITIN CARBOXYL-TERMINAL HYDROLASE"/>
    <property type="match status" value="1"/>
</dbReference>
<dbReference type="GO" id="GO:0006508">
    <property type="term" value="P:proteolysis"/>
    <property type="evidence" value="ECO:0007669"/>
    <property type="project" value="UniProtKB-KW"/>
</dbReference>
<dbReference type="InterPro" id="IPR050164">
    <property type="entry name" value="Peptidase_C19"/>
</dbReference>
<accession>A0A0M0K531</accession>
<keyword evidence="4" id="KW-0645">Protease</keyword>
<reference evidence="10" key="1">
    <citation type="journal article" date="2015" name="PLoS Genet.">
        <title>Genome Sequence and Transcriptome Analyses of Chrysochromulina tobin: Metabolic Tools for Enhanced Algal Fitness in the Prominent Order Prymnesiales (Haptophyceae).</title>
        <authorList>
            <person name="Hovde B.T."/>
            <person name="Deodato C.R."/>
            <person name="Hunsperger H.M."/>
            <person name="Ryken S.A."/>
            <person name="Yost W."/>
            <person name="Jha R.K."/>
            <person name="Patterson J."/>
            <person name="Monnat R.J. Jr."/>
            <person name="Barlow S.B."/>
            <person name="Starkenburg S.R."/>
            <person name="Cattolico R.A."/>
        </authorList>
    </citation>
    <scope>NUCLEOTIDE SEQUENCE</scope>
    <source>
        <strain evidence="10">CCMP291</strain>
    </source>
</reference>
<evidence type="ECO:0000313" key="9">
    <source>
        <dbReference type="EMBL" id="KOO33941.1"/>
    </source>
</evidence>
<evidence type="ECO:0000256" key="1">
    <source>
        <dbReference type="ARBA" id="ARBA00000707"/>
    </source>
</evidence>
<dbReference type="GO" id="GO:0016579">
    <property type="term" value="P:protein deubiquitination"/>
    <property type="evidence" value="ECO:0007669"/>
    <property type="project" value="InterPro"/>
</dbReference>
<dbReference type="InterPro" id="IPR038765">
    <property type="entry name" value="Papain-like_cys_pep_sf"/>
</dbReference>
<keyword evidence="10" id="KW-1185">Reference proteome</keyword>